<keyword evidence="5" id="KW-1185">Reference proteome</keyword>
<dbReference type="AlphaFoldDB" id="A4S130"/>
<dbReference type="Proteomes" id="UP000001568">
    <property type="component" value="Chromosome 8"/>
</dbReference>
<dbReference type="SUPFAM" id="SSF69322">
    <property type="entry name" value="Tricorn protease domain 2"/>
    <property type="match status" value="1"/>
</dbReference>
<dbReference type="OrthoDB" id="568509at2759"/>
<evidence type="ECO:0000256" key="2">
    <source>
        <dbReference type="ARBA" id="ARBA00023136"/>
    </source>
</evidence>
<sequence>MNGWGRRSASATTRSDGEFEGTLEIERVVTLDDGERATCCASDDDEIVVGTDRGRVVFLCWEEGSEGRSATCARSERDGGATSVAWCRDTGTVVVRFDAGAVCALEIDAAGDVRRRNWFDAFPCPATCAAFHRGSRRLALGTADGEIRVYDDAMTSEAAKPRHVFGLSPWGFGVEDTGALAHASWSNDGRALAVGWRRRGVSVWSESGCLLMCTLHHGGGDSAVGTSSSPRATFTGDEEVPEMGACLAPPAWGVGDYALFVPVRSESGSKVLEYALAKSVSNSRVAPRSYDGGCDHDDASLLLGDDRIFIVASSATSTRVHARQEVCPSEYVQRQWPMCVAGMSPSGDRVAVGGVRGCVVFDTRGECWSQLGDVEEENSFEAIAFDWMQPAPPTSGRQRSVLQPVLAIVARLGRTRMFTKSIKLSYGISFYADGGKGDLLMTMPLPSEATGAYACGEFLLVSFSNGEIAVYEVEEMSSNVGAISAHHVREDAGQRRKTTLNAGGRVQGMCAVPPAAAPERAPSECVVLTEAGELFVVDLTDEYDQVKLFDDVAEFWVVGSANAPQEMMMQGDESSDFESDARDSLSVDGGCVFAYGAEGMRICYFPNGDLRQILINGATSCDVERAANNPELEFDRELYPMSVSLNMNRIIGVTQKFSFADAVDMPYFTIAPKSHTIVPYILRKLLSSGQHDAALRYARAARRQTPHFMHALEWLLFTALERSNREITSQTVLKQSIALLSELPNYLDVIVSVARKTDNTRWESLFKYAGKPSELCVKALKLKRIRIAACYILVVDKLEGETMGREIAVRVMRAALEAREYKLVEDLIKFLLQPADEAAKENQKPGIFKRVLEVIAPPPNSVIALGGRADRELALGEPEQLLLKSHVDSLGRERDVAAMGAFMSETSFDGVAYLKHETDENGEAYISDFAGSIELAARRLREGKLRRAASSQSSRTESLFLVDPTRAVGSKVESDATYVTSLLATAREAGCTDWSLLLATLLGRADVLNEFFTNEPALREPWMNIAKRVATNTSDATLKNHLTALVSDI</sequence>
<dbReference type="GO" id="GO:0000139">
    <property type="term" value="C:Golgi membrane"/>
    <property type="evidence" value="ECO:0007669"/>
    <property type="project" value="TreeGrafter"/>
</dbReference>
<organism evidence="4 5">
    <name type="scientific">Ostreococcus lucimarinus (strain CCE9901)</name>
    <dbReference type="NCBI Taxonomy" id="436017"/>
    <lineage>
        <taxon>Eukaryota</taxon>
        <taxon>Viridiplantae</taxon>
        <taxon>Chlorophyta</taxon>
        <taxon>Mamiellophyceae</taxon>
        <taxon>Mamiellales</taxon>
        <taxon>Bathycoccaceae</taxon>
        <taxon>Ostreococcus</taxon>
    </lineage>
</organism>
<dbReference type="GeneID" id="5003346"/>
<dbReference type="PANTHER" id="PTHR22746">
    <property type="entry name" value="RAB6A-GEF COMPLEX PARTNER PROTEIN 1"/>
    <property type="match status" value="1"/>
</dbReference>
<dbReference type="STRING" id="436017.A4S130"/>
<dbReference type="PANTHER" id="PTHR22746:SF10">
    <property type="entry name" value="GUANINE NUCLEOTIDE EXCHANGE FACTOR SUBUNIT RIC1"/>
    <property type="match status" value="1"/>
</dbReference>
<dbReference type="InterPro" id="IPR009771">
    <property type="entry name" value="RIC1_C"/>
</dbReference>
<keyword evidence="2" id="KW-0472">Membrane</keyword>
<feature type="domain" description="RIC1 C-terminal alpha solenoid region" evidence="3">
    <location>
        <begin position="680"/>
        <end position="839"/>
    </location>
</feature>
<dbReference type="OMA" id="RWSWWTY"/>
<dbReference type="InterPro" id="IPR040096">
    <property type="entry name" value="Ric1"/>
</dbReference>
<reference evidence="4 5" key="1">
    <citation type="journal article" date="2007" name="Proc. Natl. Acad. Sci. U.S.A.">
        <title>The tiny eukaryote Ostreococcus provides genomic insights into the paradox of plankton speciation.</title>
        <authorList>
            <person name="Palenik B."/>
            <person name="Grimwood J."/>
            <person name="Aerts A."/>
            <person name="Rouze P."/>
            <person name="Salamov A."/>
            <person name="Putnam N."/>
            <person name="Dupont C."/>
            <person name="Jorgensen R."/>
            <person name="Derelle E."/>
            <person name="Rombauts S."/>
            <person name="Zhou K."/>
            <person name="Otillar R."/>
            <person name="Merchant S.S."/>
            <person name="Podell S."/>
            <person name="Gaasterland T."/>
            <person name="Napoli C."/>
            <person name="Gendler K."/>
            <person name="Manuell A."/>
            <person name="Tai V."/>
            <person name="Vallon O."/>
            <person name="Piganeau G."/>
            <person name="Jancek S."/>
            <person name="Heijde M."/>
            <person name="Jabbari K."/>
            <person name="Bowler C."/>
            <person name="Lohr M."/>
            <person name="Robbens S."/>
            <person name="Werner G."/>
            <person name="Dubchak I."/>
            <person name="Pazour G.J."/>
            <person name="Ren Q."/>
            <person name="Paulsen I."/>
            <person name="Delwiche C."/>
            <person name="Schmutz J."/>
            <person name="Rokhsar D."/>
            <person name="Van de Peer Y."/>
            <person name="Moreau H."/>
            <person name="Grigoriev I.V."/>
        </authorList>
    </citation>
    <scope>NUCLEOTIDE SEQUENCE [LARGE SCALE GENOMIC DNA]</scope>
    <source>
        <strain evidence="4 5">CCE9901</strain>
    </source>
</reference>
<dbReference type="GO" id="GO:0006886">
    <property type="term" value="P:intracellular protein transport"/>
    <property type="evidence" value="ECO:0007669"/>
    <property type="project" value="InterPro"/>
</dbReference>
<evidence type="ECO:0000313" key="5">
    <source>
        <dbReference type="Proteomes" id="UP000001568"/>
    </source>
</evidence>
<accession>A4S130</accession>
<protein>
    <recommendedName>
        <fullName evidence="3">RIC1 C-terminal alpha solenoid region domain-containing protein</fullName>
    </recommendedName>
</protein>
<dbReference type="InterPro" id="IPR015943">
    <property type="entry name" value="WD40/YVTN_repeat-like_dom_sf"/>
</dbReference>
<name>A4S130_OSTLU</name>
<dbReference type="EMBL" id="CP000588">
    <property type="protein sequence ID" value="ABO97373.1"/>
    <property type="molecule type" value="Genomic_DNA"/>
</dbReference>
<evidence type="ECO:0000259" key="3">
    <source>
        <dbReference type="Pfam" id="PF07064"/>
    </source>
</evidence>
<dbReference type="KEGG" id="olu:OSTLU_32955"/>
<dbReference type="Pfam" id="PF07064">
    <property type="entry name" value="RIC1"/>
    <property type="match status" value="1"/>
</dbReference>
<dbReference type="GO" id="GO:0042147">
    <property type="term" value="P:retrograde transport, endosome to Golgi"/>
    <property type="evidence" value="ECO:0007669"/>
    <property type="project" value="TreeGrafter"/>
</dbReference>
<proteinExistence type="predicted"/>
<dbReference type="eggNOG" id="KOG2006">
    <property type="taxonomic scope" value="Eukaryota"/>
</dbReference>
<evidence type="ECO:0000256" key="1">
    <source>
        <dbReference type="ARBA" id="ARBA00004370"/>
    </source>
</evidence>
<dbReference type="RefSeq" id="XP_001419080.1">
    <property type="nucleotide sequence ID" value="XM_001419043.1"/>
</dbReference>
<dbReference type="Gene3D" id="2.130.10.10">
    <property type="entry name" value="YVTN repeat-like/Quinoprotein amine dehydrogenase"/>
    <property type="match status" value="1"/>
</dbReference>
<dbReference type="GO" id="GO:0034066">
    <property type="term" value="C:Ric1-Rgp1 guanyl-nucleotide exchange factor complex"/>
    <property type="evidence" value="ECO:0007669"/>
    <property type="project" value="InterPro"/>
</dbReference>
<gene>
    <name evidence="4" type="ORF">OSTLU_32955</name>
</gene>
<comment type="subcellular location">
    <subcellularLocation>
        <location evidence="1">Membrane</location>
    </subcellularLocation>
</comment>
<dbReference type="GO" id="GO:0005829">
    <property type="term" value="C:cytosol"/>
    <property type="evidence" value="ECO:0007669"/>
    <property type="project" value="TreeGrafter"/>
</dbReference>
<dbReference type="Gramene" id="ABO97373">
    <property type="protein sequence ID" value="ABO97373"/>
    <property type="gene ID" value="OSTLU_32955"/>
</dbReference>
<evidence type="ECO:0000313" key="4">
    <source>
        <dbReference type="EMBL" id="ABO97373.1"/>
    </source>
</evidence>
<dbReference type="HOGENOM" id="CLU_002060_0_0_1"/>